<dbReference type="InterPro" id="IPR016024">
    <property type="entry name" value="ARM-type_fold"/>
</dbReference>
<dbReference type="Pfam" id="PF13561">
    <property type="entry name" value="adh_short_C2"/>
    <property type="match status" value="1"/>
</dbReference>
<dbReference type="InterPro" id="IPR002347">
    <property type="entry name" value="SDR_fam"/>
</dbReference>
<evidence type="ECO:0000256" key="6">
    <source>
        <dbReference type="ARBA" id="ARBA00022927"/>
    </source>
</evidence>
<evidence type="ECO:0000256" key="2">
    <source>
        <dbReference type="ARBA" id="ARBA00004496"/>
    </source>
</evidence>
<comment type="subcellular location">
    <subcellularLocation>
        <location evidence="2">Cytoplasm</location>
    </subcellularLocation>
    <subcellularLocation>
        <location evidence="1">Nucleus</location>
    </subcellularLocation>
</comment>
<evidence type="ECO:0000256" key="3">
    <source>
        <dbReference type="ARBA" id="ARBA00009466"/>
    </source>
</evidence>
<sequence>MSHFPTQKRTRQLMTCLSEVREKMMICYCEDDPLQFTLMVKLLADHVTYVTGCVATELENKDNSVHRSITVLLSPAWPASLRTHLWSYPCSDMVSRKPAIQGGGTVIMPEVITLMRYAMCQSWIGGDVIELALAWNVTKGITGDDVIYSFDGDNFWYYDSAPFLDGRLPTDPGMNCRTIQYEARCSCYTAPSQASEEASLRALESIMTEFFHSCTSNERKREIEELLNNFAQQTGAWRYCLYFLSNTRNEYVMMYSLTVFENLINKMWLGLASQDKMEIRNCLPKLLLSEHKALPYFIRNKLCKVIVDIGRQDWPMFYHDFFTNTLQLIQSPAMAPLGLILLKTTSEELACPREDLSVARKEELRKLLLEQVPTVLGLLTGILESIWDKHSVTAATPPPSPTSGKSGDLLSSLLQGPYYSKLLSQPIPMLNSESEHLCSLALESLAHLFSWIPLSTSITPALLDTIFHFARFGCDVRGGKGKSSTSVNGSTQLPGGPRLGVLAMTCVNELMSKNCVPLDFEEYLLRMFQQTFFVLQKLTRENNTHTVKSRLEELDESYVEKFTDFLRLFVSVHLRRIESNSQFPVVEFLALLFKYTFHQPTHEGYFSCLDIWTIFLDYLTTKIKSRLADRDTVLNRYKDALVLLLREGLNRIQFRYSQAQLEELDDETLDDDQQTEWQRYLRQSLEVVAKIMELLPSHAFSTLFPVLQENLDVYLGLQQFIVTSSTARRLNITAENDCRRLHCSLRDLSSLLQAVGRLAEYFFGDVFAARFNDALTVVERLVEVTCYGSQISLYDLETAVPSVLKPDLIDVHAQSLAALQAYSHWLAQFYSEVQRQNQERFVSLITSAMDATTSLISSKVPEKLLLSACHLLVSISTTVRPVFLVTVPAVQNLFNLITDSSARRLPPEAQVLVCRALSNMLLLPWPNLSENEQQWHTRSTNHANLLSALTRHYRLLRGSASLQPRRVGLEDMKAIVHQTLRVLKDVVDSISGESTKSRQICYQSLQESVQVSLALFPVFIHQPDVTDEMLSFFLTLLQGLRVQMGVPFTEQIIQTFLNMFTREQLAESILHEGSAGCRVVEKFLKILQVVVQEPGQAFKPFLPSIISLCMEQVYPIVAERPSPDVKAELFELLNQVLHHNWRYFFKSSVLASVQRGVSEEPMENEAQFIAIMQAFGQSFLQPDIHIFKQNLSYLESLNSKQKLYHKKLFRTTMLFHFLNVLLQVLVHKSHDLLQDDIALAVYNMSSVDFDGFYSAFLPEFLNSCQGVDSNQRTVLGRNFKMDRAVRCCALRCWFTAPAYTTYQYKHVCAGKQKWRKAFELKAPSHRNWSVSVSVGMAEQQPPQDVDADECLSSYTYIYSPDLLKDKVAFITGGGSGIGFRVAEVLMRHGCDVVIGSRNQERLAEAAKKLTTATGRHCLPLSLDVRQPQTIAAAVEETLREFGRIDILINNAAGNFLCPASALSFNAFKTVMEIDTMGTFNTSKVIYEKWLKDHGGAIVNISATLSYRGQALQVHAGSAKAAIDAMTKHLAVEWGPNNIRVNSLAPGPISGTEGYRRLGGLSAEAAGHFHTIPLQRAGNKTEIAHSVLYLASSAASYVTGACLVVDGGSWLTSANSLPALLGITSQSAKL</sequence>
<dbReference type="Gene3D" id="1.25.10.10">
    <property type="entry name" value="Leucine-rich Repeat Variant"/>
    <property type="match status" value="1"/>
</dbReference>
<dbReference type="PANTHER" id="PTHR21452:SF4">
    <property type="entry name" value="EXPORTIN-6"/>
    <property type="match status" value="1"/>
</dbReference>
<dbReference type="InterPro" id="IPR001494">
    <property type="entry name" value="Importin-beta_N"/>
</dbReference>
<dbReference type="InterPro" id="IPR036291">
    <property type="entry name" value="NAD(P)-bd_dom_sf"/>
</dbReference>
<comment type="caution">
    <text evidence="9">The sequence shown here is derived from an EMBL/GenBank/DDBJ whole genome shotgun (WGS) entry which is preliminary data.</text>
</comment>
<dbReference type="PROSITE" id="PS50166">
    <property type="entry name" value="IMPORTIN_B_NT"/>
    <property type="match status" value="1"/>
</dbReference>
<dbReference type="SUPFAM" id="SSF51735">
    <property type="entry name" value="NAD(P)-binding Rossmann-fold domains"/>
    <property type="match status" value="1"/>
</dbReference>
<proteinExistence type="inferred from homology"/>
<gene>
    <name evidence="9" type="primary">Xpo6</name>
    <name evidence="9" type="ORF">GTO93_0013087</name>
</gene>
<keyword evidence="7" id="KW-0539">Nucleus</keyword>
<reference evidence="9" key="1">
    <citation type="journal article" date="2021" name="Cell">
        <title>Tracing the genetic footprints of vertebrate landing in non-teleost ray-finned fishes.</title>
        <authorList>
            <person name="Bi X."/>
            <person name="Wang K."/>
            <person name="Yang L."/>
            <person name="Pan H."/>
            <person name="Jiang H."/>
            <person name="Wei Q."/>
            <person name="Fang M."/>
            <person name="Yu H."/>
            <person name="Zhu C."/>
            <person name="Cai Y."/>
            <person name="He Y."/>
            <person name="Gan X."/>
            <person name="Zeng H."/>
            <person name="Yu D."/>
            <person name="Zhu Y."/>
            <person name="Jiang H."/>
            <person name="Qiu Q."/>
            <person name="Yang H."/>
            <person name="Zhang Y.E."/>
            <person name="Wang W."/>
            <person name="Zhu M."/>
            <person name="He S."/>
            <person name="Zhang G."/>
        </authorList>
    </citation>
    <scope>NUCLEOTIDE SEQUENCE</scope>
    <source>
        <strain evidence="9">Pddl_001</strain>
    </source>
</reference>
<dbReference type="PANTHER" id="PTHR21452">
    <property type="entry name" value="EXPORTIN-6"/>
    <property type="match status" value="1"/>
</dbReference>
<dbReference type="SMART" id="SM00913">
    <property type="entry name" value="IBN_N"/>
    <property type="match status" value="1"/>
</dbReference>
<evidence type="ECO:0000256" key="4">
    <source>
        <dbReference type="ARBA" id="ARBA00022448"/>
    </source>
</evidence>
<accession>A0ABS2XLG1</accession>
<dbReference type="Pfam" id="PF03810">
    <property type="entry name" value="IBN_N"/>
    <property type="match status" value="1"/>
</dbReference>
<feature type="non-terminal residue" evidence="9">
    <location>
        <position position="1629"/>
    </location>
</feature>
<keyword evidence="10" id="KW-1185">Reference proteome</keyword>
<dbReference type="Gene3D" id="3.40.50.720">
    <property type="entry name" value="NAD(P)-binding Rossmann-like Domain"/>
    <property type="match status" value="1"/>
</dbReference>
<dbReference type="PRINTS" id="PR00081">
    <property type="entry name" value="GDHRDH"/>
</dbReference>
<keyword evidence="6" id="KW-0653">Protein transport</keyword>
<protein>
    <submittedName>
        <fullName evidence="9">XPO6 protein</fullName>
    </submittedName>
</protein>
<organism evidence="9 10">
    <name type="scientific">Polyodon spathula</name>
    <name type="common">North American paddlefish</name>
    <name type="synonym">Squalus spathula</name>
    <dbReference type="NCBI Taxonomy" id="7913"/>
    <lineage>
        <taxon>Eukaryota</taxon>
        <taxon>Metazoa</taxon>
        <taxon>Chordata</taxon>
        <taxon>Craniata</taxon>
        <taxon>Vertebrata</taxon>
        <taxon>Euteleostomi</taxon>
        <taxon>Actinopterygii</taxon>
        <taxon>Chondrostei</taxon>
        <taxon>Acipenseriformes</taxon>
        <taxon>Polyodontidae</taxon>
        <taxon>Polyodon</taxon>
    </lineage>
</organism>
<evidence type="ECO:0000256" key="1">
    <source>
        <dbReference type="ARBA" id="ARBA00004123"/>
    </source>
</evidence>
<dbReference type="Proteomes" id="UP001166093">
    <property type="component" value="Unassembled WGS sequence"/>
</dbReference>
<comment type="similarity">
    <text evidence="3">Belongs to the exportin family.</text>
</comment>
<keyword evidence="5" id="KW-0963">Cytoplasm</keyword>
<evidence type="ECO:0000256" key="5">
    <source>
        <dbReference type="ARBA" id="ARBA00022490"/>
    </source>
</evidence>
<dbReference type="Pfam" id="PF08389">
    <property type="entry name" value="Xpo1"/>
    <property type="match status" value="1"/>
</dbReference>
<name>A0ABS2XLG1_POLSP</name>
<evidence type="ECO:0000313" key="10">
    <source>
        <dbReference type="Proteomes" id="UP001166093"/>
    </source>
</evidence>
<evidence type="ECO:0000256" key="7">
    <source>
        <dbReference type="ARBA" id="ARBA00023242"/>
    </source>
</evidence>
<dbReference type="InterPro" id="IPR013598">
    <property type="entry name" value="Exportin-1/Importin-b-like"/>
</dbReference>
<dbReference type="CDD" id="cd05369">
    <property type="entry name" value="TER_DECR_SDR_a"/>
    <property type="match status" value="1"/>
</dbReference>
<evidence type="ECO:0000259" key="8">
    <source>
        <dbReference type="PROSITE" id="PS50166"/>
    </source>
</evidence>
<keyword evidence="4" id="KW-0813">Transport</keyword>
<feature type="domain" description="Importin N-terminal" evidence="8">
    <location>
        <begin position="223"/>
        <end position="289"/>
    </location>
</feature>
<dbReference type="EMBL" id="JAAWVQ010048084">
    <property type="protein sequence ID" value="MBN3275131.1"/>
    <property type="molecule type" value="Genomic_DNA"/>
</dbReference>
<evidence type="ECO:0000313" key="9">
    <source>
        <dbReference type="EMBL" id="MBN3275131.1"/>
    </source>
</evidence>
<dbReference type="InterPro" id="IPR040016">
    <property type="entry name" value="XPO6"/>
</dbReference>
<dbReference type="InterPro" id="IPR011989">
    <property type="entry name" value="ARM-like"/>
</dbReference>
<feature type="non-terminal residue" evidence="9">
    <location>
        <position position="1"/>
    </location>
</feature>
<dbReference type="SUPFAM" id="SSF48371">
    <property type="entry name" value="ARM repeat"/>
    <property type="match status" value="1"/>
</dbReference>